<proteinExistence type="predicted"/>
<dbReference type="Proteomes" id="UP000178659">
    <property type="component" value="Unassembled WGS sequence"/>
</dbReference>
<gene>
    <name evidence="2" type="ORF">A3A77_03940</name>
</gene>
<dbReference type="InterPro" id="IPR029061">
    <property type="entry name" value="THDP-binding"/>
</dbReference>
<dbReference type="InterPro" id="IPR051157">
    <property type="entry name" value="PDH/Transketolase"/>
</dbReference>
<evidence type="ECO:0000313" key="2">
    <source>
        <dbReference type="EMBL" id="OGY13112.1"/>
    </source>
</evidence>
<dbReference type="PANTHER" id="PTHR43825:SF5">
    <property type="entry name" value="HYPOTHETICAL TRANSKETOLASE FAMILY PROTEIN"/>
    <property type="match status" value="1"/>
</dbReference>
<accession>A0A1G1VD33</accession>
<sequence>MDLAERQIAIEGQQERLISMRAKFAYEIHLRMTTEERIFVVTGDLGYKMWDQVKRDFPDRFINVGAAEQVLVGVSVGLALRGKIPFAYSITPFLLYRPFETIRNYLDHEGIPVRLVGSGRDRDYVHDGFSHWSEEDRRIMAIMDNIQSRWPEKSDEIPGLVDEMIKNNRPWYINLKR</sequence>
<dbReference type="CDD" id="cd07033">
    <property type="entry name" value="TPP_PYR_DXS_TK_like"/>
    <property type="match status" value="1"/>
</dbReference>
<evidence type="ECO:0000313" key="3">
    <source>
        <dbReference type="Proteomes" id="UP000178659"/>
    </source>
</evidence>
<dbReference type="EMBL" id="MHCC01000020">
    <property type="protein sequence ID" value="OGY13112.1"/>
    <property type="molecule type" value="Genomic_DNA"/>
</dbReference>
<dbReference type="InterPro" id="IPR005475">
    <property type="entry name" value="Transketolase-like_Pyr-bd"/>
</dbReference>
<dbReference type="PANTHER" id="PTHR43825">
    <property type="entry name" value="PYRUVATE DEHYDROGENASE E1 COMPONENT"/>
    <property type="match status" value="1"/>
</dbReference>
<reference evidence="2 3" key="1">
    <citation type="journal article" date="2016" name="Nat. Commun.">
        <title>Thousands of microbial genomes shed light on interconnected biogeochemical processes in an aquifer system.</title>
        <authorList>
            <person name="Anantharaman K."/>
            <person name="Brown C.T."/>
            <person name="Hug L.A."/>
            <person name="Sharon I."/>
            <person name="Castelle C.J."/>
            <person name="Probst A.J."/>
            <person name="Thomas B.C."/>
            <person name="Singh A."/>
            <person name="Wilkins M.J."/>
            <person name="Karaoz U."/>
            <person name="Brodie E.L."/>
            <person name="Williams K.H."/>
            <person name="Hubbard S.S."/>
            <person name="Banfield J.F."/>
        </authorList>
    </citation>
    <scope>NUCLEOTIDE SEQUENCE [LARGE SCALE GENOMIC DNA]</scope>
</reference>
<comment type="caution">
    <text evidence="2">The sequence shown here is derived from an EMBL/GenBank/DDBJ whole genome shotgun (WGS) entry which is preliminary data.</text>
</comment>
<dbReference type="Pfam" id="PF02779">
    <property type="entry name" value="Transket_pyr"/>
    <property type="match status" value="1"/>
</dbReference>
<dbReference type="SUPFAM" id="SSF52518">
    <property type="entry name" value="Thiamin diphosphate-binding fold (THDP-binding)"/>
    <property type="match status" value="1"/>
</dbReference>
<protein>
    <recommendedName>
        <fullName evidence="1">Transketolase-like pyrimidine-binding domain-containing protein</fullName>
    </recommendedName>
</protein>
<organism evidence="2 3">
    <name type="scientific">Candidatus Blackburnbacteria bacterium RIFCSPLOWO2_01_FULL_40_20</name>
    <dbReference type="NCBI Taxonomy" id="1797519"/>
    <lineage>
        <taxon>Bacteria</taxon>
        <taxon>Candidatus Blackburniibacteriota</taxon>
    </lineage>
</organism>
<evidence type="ECO:0000259" key="1">
    <source>
        <dbReference type="Pfam" id="PF02779"/>
    </source>
</evidence>
<name>A0A1G1VD33_9BACT</name>
<dbReference type="Gene3D" id="3.40.50.970">
    <property type="match status" value="1"/>
</dbReference>
<dbReference type="AlphaFoldDB" id="A0A1G1VD33"/>
<feature type="domain" description="Transketolase-like pyrimidine-binding" evidence="1">
    <location>
        <begin position="18"/>
        <end position="177"/>
    </location>
</feature>